<dbReference type="OrthoDB" id="694554at2759"/>
<organism evidence="2 3">
    <name type="scientific">Dichanthelium oligosanthes</name>
    <dbReference type="NCBI Taxonomy" id="888268"/>
    <lineage>
        <taxon>Eukaryota</taxon>
        <taxon>Viridiplantae</taxon>
        <taxon>Streptophyta</taxon>
        <taxon>Embryophyta</taxon>
        <taxon>Tracheophyta</taxon>
        <taxon>Spermatophyta</taxon>
        <taxon>Magnoliopsida</taxon>
        <taxon>Liliopsida</taxon>
        <taxon>Poales</taxon>
        <taxon>Poaceae</taxon>
        <taxon>PACMAD clade</taxon>
        <taxon>Panicoideae</taxon>
        <taxon>Panicodae</taxon>
        <taxon>Paniceae</taxon>
        <taxon>Dichantheliinae</taxon>
        <taxon>Dichanthelium</taxon>
    </lineage>
</organism>
<evidence type="ECO:0000256" key="1">
    <source>
        <dbReference type="SAM" id="MobiDB-lite"/>
    </source>
</evidence>
<name>A0A1E5W8T4_9POAL</name>
<gene>
    <name evidence="2" type="ORF">BAE44_0005323</name>
</gene>
<dbReference type="Proteomes" id="UP000095767">
    <property type="component" value="Unassembled WGS sequence"/>
</dbReference>
<reference evidence="2 3" key="1">
    <citation type="submission" date="2016-09" db="EMBL/GenBank/DDBJ databases">
        <title>The draft genome of Dichanthelium oligosanthes: A C3 panicoid grass species.</title>
        <authorList>
            <person name="Studer A.J."/>
            <person name="Schnable J.C."/>
            <person name="Brutnell T.P."/>
        </authorList>
    </citation>
    <scope>NUCLEOTIDE SEQUENCE [LARGE SCALE GENOMIC DNA]</scope>
    <source>
        <strain evidence="3">cv. Kellogg 1175</strain>
        <tissue evidence="2">Leaf</tissue>
    </source>
</reference>
<evidence type="ECO:0000313" key="3">
    <source>
        <dbReference type="Proteomes" id="UP000095767"/>
    </source>
</evidence>
<protein>
    <submittedName>
        <fullName evidence="2">Uncharacterized protein</fullName>
    </submittedName>
</protein>
<evidence type="ECO:0000313" key="2">
    <source>
        <dbReference type="EMBL" id="OEL33658.1"/>
    </source>
</evidence>
<comment type="caution">
    <text evidence="2">The sequence shown here is derived from an EMBL/GenBank/DDBJ whole genome shotgun (WGS) entry which is preliminary data.</text>
</comment>
<keyword evidence="3" id="KW-1185">Reference proteome</keyword>
<proteinExistence type="predicted"/>
<accession>A0A1E5W8T4</accession>
<feature type="region of interest" description="Disordered" evidence="1">
    <location>
        <begin position="40"/>
        <end position="60"/>
    </location>
</feature>
<dbReference type="AlphaFoldDB" id="A0A1E5W8T4"/>
<dbReference type="EMBL" id="LWDX02018043">
    <property type="protein sequence ID" value="OEL33658.1"/>
    <property type="molecule type" value="Genomic_DNA"/>
</dbReference>
<sequence>MMVSCKQVSCAEDAVQVRLRTHARRCYGPASDAEFLRSIAGKTPGRDDDNDAAQRHQNQQMMRRQVYLKSYVFATKEAEDKAKATRGGLIDAVLPLLIRRRKKTHDDRMAAAVSETCSSKTTSSTSSGTSRWCTKKAGKIMSQLLTRLPSCPCSPAAASSS</sequence>